<evidence type="ECO:0000313" key="1">
    <source>
        <dbReference type="EMBL" id="MPN52977.1"/>
    </source>
</evidence>
<reference evidence="1" key="1">
    <citation type="submission" date="2019-08" db="EMBL/GenBank/DDBJ databases">
        <authorList>
            <person name="Kucharzyk K."/>
            <person name="Murdoch R.W."/>
            <person name="Higgins S."/>
            <person name="Loffler F."/>
        </authorList>
    </citation>
    <scope>NUCLEOTIDE SEQUENCE</scope>
</reference>
<organism evidence="1">
    <name type="scientific">bioreactor metagenome</name>
    <dbReference type="NCBI Taxonomy" id="1076179"/>
    <lineage>
        <taxon>unclassified sequences</taxon>
        <taxon>metagenomes</taxon>
        <taxon>ecological metagenomes</taxon>
    </lineage>
</organism>
<sequence>MQPFGGRHAPLALERRDAMLQIGDLAQQINGRAFQHRAHVIELLEHGEVDAVDHPAQLGHHRDIALALQAHQRLAHGGAAHAQPGADFGFGEAVTRDVVKVVQRLLELRIGRGGKAGLVHGGPLVCGHDA</sequence>
<protein>
    <submittedName>
        <fullName evidence="1">Uncharacterized protein</fullName>
    </submittedName>
</protein>
<name>A0A645IP12_9ZZZZ</name>
<accession>A0A645IP12</accession>
<dbReference type="AlphaFoldDB" id="A0A645IP12"/>
<comment type="caution">
    <text evidence="1">The sequence shown here is derived from an EMBL/GenBank/DDBJ whole genome shotgun (WGS) entry which is preliminary data.</text>
</comment>
<dbReference type="EMBL" id="VSSQ01119635">
    <property type="protein sequence ID" value="MPN52977.1"/>
    <property type="molecule type" value="Genomic_DNA"/>
</dbReference>
<gene>
    <name evidence="1" type="ORF">SDC9_200640</name>
</gene>
<proteinExistence type="predicted"/>